<keyword evidence="1" id="KW-0597">Phosphoprotein</keyword>
<feature type="domain" description="Response regulatory" evidence="2">
    <location>
        <begin position="1"/>
        <end position="84"/>
    </location>
</feature>
<dbReference type="EMBL" id="JAWDIO010000002">
    <property type="protein sequence ID" value="MDU0356390.1"/>
    <property type="molecule type" value="Genomic_DNA"/>
</dbReference>
<name>A0ABU3T2D8_9ALTE</name>
<protein>
    <submittedName>
        <fullName evidence="3">Response regulator</fullName>
    </submittedName>
</protein>
<dbReference type="InterPro" id="IPR001789">
    <property type="entry name" value="Sig_transdc_resp-reg_receiver"/>
</dbReference>
<dbReference type="InterPro" id="IPR011006">
    <property type="entry name" value="CheY-like_superfamily"/>
</dbReference>
<evidence type="ECO:0000259" key="2">
    <source>
        <dbReference type="PROSITE" id="PS50110"/>
    </source>
</evidence>
<dbReference type="SUPFAM" id="SSF52172">
    <property type="entry name" value="CheY-like"/>
    <property type="match status" value="1"/>
</dbReference>
<comment type="caution">
    <text evidence="3">The sequence shown here is derived from an EMBL/GenBank/DDBJ whole genome shotgun (WGS) entry which is preliminary data.</text>
</comment>
<keyword evidence="4" id="KW-1185">Reference proteome</keyword>
<evidence type="ECO:0000313" key="3">
    <source>
        <dbReference type="EMBL" id="MDU0356390.1"/>
    </source>
</evidence>
<evidence type="ECO:0000313" key="4">
    <source>
        <dbReference type="Proteomes" id="UP001247805"/>
    </source>
</evidence>
<gene>
    <name evidence="3" type="ORF">RS130_23075</name>
</gene>
<dbReference type="Pfam" id="PF00072">
    <property type="entry name" value="Response_reg"/>
    <property type="match status" value="1"/>
</dbReference>
<dbReference type="Gene3D" id="3.40.50.2300">
    <property type="match status" value="1"/>
</dbReference>
<dbReference type="RefSeq" id="WP_316028135.1">
    <property type="nucleotide sequence ID" value="NZ_JAWDIO010000002.1"/>
</dbReference>
<dbReference type="InterPro" id="IPR052893">
    <property type="entry name" value="TCS_response_regulator"/>
</dbReference>
<organism evidence="3 4">
    <name type="scientific">Paraglaciecola aquimarina</name>
    <dbReference type="NCBI Taxonomy" id="1235557"/>
    <lineage>
        <taxon>Bacteria</taxon>
        <taxon>Pseudomonadati</taxon>
        <taxon>Pseudomonadota</taxon>
        <taxon>Gammaproteobacteria</taxon>
        <taxon>Alteromonadales</taxon>
        <taxon>Alteromonadaceae</taxon>
        <taxon>Paraglaciecola</taxon>
    </lineage>
</organism>
<proteinExistence type="predicted"/>
<accession>A0ABU3T2D8</accession>
<evidence type="ECO:0000256" key="1">
    <source>
        <dbReference type="PROSITE-ProRule" id="PRU00169"/>
    </source>
</evidence>
<feature type="modified residue" description="4-aspartylphosphate" evidence="1">
    <location>
        <position position="17"/>
    </location>
</feature>
<dbReference type="PROSITE" id="PS50110">
    <property type="entry name" value="RESPONSE_REGULATORY"/>
    <property type="match status" value="1"/>
</dbReference>
<sequence>MDHLENNNCYGKVILLDLNMPKLDGLGVLKKLNDLGQVEELIIVTYTTSDNESDIKTAYQLGVKSYLTKPDNLTELSALVSVLSEYWFNFNTNVQG</sequence>
<dbReference type="Proteomes" id="UP001247805">
    <property type="component" value="Unassembled WGS sequence"/>
</dbReference>
<dbReference type="PANTHER" id="PTHR44520">
    <property type="entry name" value="RESPONSE REGULATOR RCP1-RELATED"/>
    <property type="match status" value="1"/>
</dbReference>
<reference evidence="3 4" key="1">
    <citation type="submission" date="2023-10" db="EMBL/GenBank/DDBJ databases">
        <title>Glaciecola aquimarina strain GGW-M5 nov., isolated from a coastal seawater.</title>
        <authorList>
            <person name="Bayburt H."/>
            <person name="Kim J.M."/>
            <person name="Choi B.J."/>
            <person name="Jeon C.O."/>
        </authorList>
    </citation>
    <scope>NUCLEOTIDE SEQUENCE [LARGE SCALE GENOMIC DNA]</scope>
    <source>
        <strain evidence="3 4">KCTC 32108</strain>
    </source>
</reference>